<dbReference type="OMA" id="WALMERD"/>
<keyword evidence="5" id="KW-0813">Transport</keyword>
<sequence>MWYEILPSLGVMYACLCLPGLSNTWIQRYTNGGKEKRIARYPYQWLLMERDRYLSGNNQYYNTKGLENID</sequence>
<evidence type="ECO:0000256" key="5">
    <source>
        <dbReference type="ARBA" id="ARBA00022448"/>
    </source>
</evidence>
<evidence type="ECO:0000256" key="3">
    <source>
        <dbReference type="ARBA" id="ARBA00009960"/>
    </source>
</evidence>
<evidence type="ECO:0000256" key="13">
    <source>
        <dbReference type="ARBA" id="ARBA00029847"/>
    </source>
</evidence>
<keyword evidence="17" id="KW-1185">Reference proteome</keyword>
<keyword evidence="12 15" id="KW-0472">Membrane</keyword>
<keyword evidence="10 15" id="KW-1133">Transmembrane helix</keyword>
<name>A0A8D0H6F8_SPHPU</name>
<evidence type="ECO:0000256" key="2">
    <source>
        <dbReference type="ARBA" id="ARBA00004298"/>
    </source>
</evidence>
<evidence type="ECO:0000256" key="6">
    <source>
        <dbReference type="ARBA" id="ARBA00022660"/>
    </source>
</evidence>
<evidence type="ECO:0000256" key="7">
    <source>
        <dbReference type="ARBA" id="ARBA00022692"/>
    </source>
</evidence>
<keyword evidence="11" id="KW-0496">Mitochondrion</keyword>
<dbReference type="AlphaFoldDB" id="A0A8D0H6F8"/>
<evidence type="ECO:0000256" key="11">
    <source>
        <dbReference type="ARBA" id="ARBA00023128"/>
    </source>
</evidence>
<evidence type="ECO:0000313" key="17">
    <source>
        <dbReference type="Proteomes" id="UP000694392"/>
    </source>
</evidence>
<proteinExistence type="inferred from homology"/>
<dbReference type="GeneTree" id="ENSGT00390000007560"/>
<protein>
    <recommendedName>
        <fullName evidence="4">NADH dehydrogenase [ubiquinone] 1 alpha subcomplex subunit 1</fullName>
    </recommendedName>
    <alternativeName>
        <fullName evidence="14">Complex I-MWFE</fullName>
    </alternativeName>
    <alternativeName>
        <fullName evidence="13">NADH-ubiquinone oxidoreductase MWFE subunit</fullName>
    </alternativeName>
</protein>
<keyword evidence="9" id="KW-0249">Electron transport</keyword>
<evidence type="ECO:0000256" key="15">
    <source>
        <dbReference type="SAM" id="Phobius"/>
    </source>
</evidence>
<comment type="subcellular location">
    <subcellularLocation>
        <location evidence="2">Mitochondrion inner membrane</location>
        <topology evidence="2">Single-pass membrane protein</topology>
        <orientation evidence="2">Matrix side</orientation>
    </subcellularLocation>
</comment>
<evidence type="ECO:0000313" key="16">
    <source>
        <dbReference type="Ensembl" id="ENSSPUP00000016903.1"/>
    </source>
</evidence>
<evidence type="ECO:0000256" key="9">
    <source>
        <dbReference type="ARBA" id="ARBA00022982"/>
    </source>
</evidence>
<dbReference type="GO" id="GO:0005743">
    <property type="term" value="C:mitochondrial inner membrane"/>
    <property type="evidence" value="ECO:0007669"/>
    <property type="project" value="UniProtKB-SubCell"/>
</dbReference>
<dbReference type="GO" id="GO:0045271">
    <property type="term" value="C:respiratory chain complex I"/>
    <property type="evidence" value="ECO:0007669"/>
    <property type="project" value="Ensembl"/>
</dbReference>
<evidence type="ECO:0000256" key="12">
    <source>
        <dbReference type="ARBA" id="ARBA00023136"/>
    </source>
</evidence>
<dbReference type="PANTHER" id="PTHR17098:SF2">
    <property type="entry name" value="NADH DEHYDROGENASE [UBIQUINONE] 1 ALPHA SUBCOMPLEX SUBUNIT 1"/>
    <property type="match status" value="1"/>
</dbReference>
<dbReference type="Pfam" id="PF15879">
    <property type="entry name" value="MWFE"/>
    <property type="match status" value="1"/>
</dbReference>
<organism evidence="16 17">
    <name type="scientific">Sphenodon punctatus</name>
    <name type="common">Tuatara</name>
    <name type="synonym">Hatteria punctata</name>
    <dbReference type="NCBI Taxonomy" id="8508"/>
    <lineage>
        <taxon>Eukaryota</taxon>
        <taxon>Metazoa</taxon>
        <taxon>Chordata</taxon>
        <taxon>Craniata</taxon>
        <taxon>Vertebrata</taxon>
        <taxon>Euteleostomi</taxon>
        <taxon>Lepidosauria</taxon>
        <taxon>Sphenodontia</taxon>
        <taxon>Sphenodontidae</taxon>
        <taxon>Sphenodon</taxon>
    </lineage>
</organism>
<evidence type="ECO:0000256" key="4">
    <source>
        <dbReference type="ARBA" id="ARBA00016392"/>
    </source>
</evidence>
<gene>
    <name evidence="16" type="primary">NDUFA1</name>
</gene>
<comment type="similarity">
    <text evidence="3">Belongs to the complex I NDUFA1 subunit family.</text>
</comment>
<dbReference type="Ensembl" id="ENSSPUT00000018005.1">
    <property type="protein sequence ID" value="ENSSPUP00000016903.1"/>
    <property type="gene ID" value="ENSSPUG00000013071.1"/>
</dbReference>
<evidence type="ECO:0000256" key="10">
    <source>
        <dbReference type="ARBA" id="ARBA00022989"/>
    </source>
</evidence>
<evidence type="ECO:0000256" key="8">
    <source>
        <dbReference type="ARBA" id="ARBA00022792"/>
    </source>
</evidence>
<reference evidence="16" key="1">
    <citation type="submission" date="2025-08" db="UniProtKB">
        <authorList>
            <consortium name="Ensembl"/>
        </authorList>
    </citation>
    <scope>IDENTIFICATION</scope>
</reference>
<evidence type="ECO:0000256" key="14">
    <source>
        <dbReference type="ARBA" id="ARBA00033255"/>
    </source>
</evidence>
<reference evidence="16" key="2">
    <citation type="submission" date="2025-09" db="UniProtKB">
        <authorList>
            <consortium name="Ensembl"/>
        </authorList>
    </citation>
    <scope>IDENTIFICATION</scope>
</reference>
<dbReference type="InterPro" id="IPR017384">
    <property type="entry name" value="NADH_Ub_cplx-1_asu_su-1"/>
</dbReference>
<keyword evidence="7 15" id="KW-0812">Transmembrane</keyword>
<feature type="transmembrane region" description="Helical" evidence="15">
    <location>
        <begin position="6"/>
        <end position="26"/>
    </location>
</feature>
<keyword evidence="6" id="KW-0679">Respiratory chain</keyword>
<comment type="function">
    <text evidence="1">Accessory subunit of the mitochondrial membrane respiratory chain NADH dehydrogenase (Complex I), that is believed not to be involved in catalysis. Complex I functions in the transfer of electrons from NADH to the respiratory chain. The immediate electron acceptor for the enzyme is believed to be ubiquinone.</text>
</comment>
<keyword evidence="8" id="KW-0999">Mitochondrion inner membrane</keyword>
<evidence type="ECO:0000256" key="1">
    <source>
        <dbReference type="ARBA" id="ARBA00003195"/>
    </source>
</evidence>
<dbReference type="Proteomes" id="UP000694392">
    <property type="component" value="Unplaced"/>
</dbReference>
<dbReference type="PANTHER" id="PTHR17098">
    <property type="entry name" value="NADH-UBIQUINONE OXIDOREDUCTASE MWFE SUBUNIT"/>
    <property type="match status" value="1"/>
</dbReference>
<accession>A0A8D0H6F8</accession>